<sequence>MASKYLYSAPFVAFALSFDLFSSSSLALHLRAATDAPSTGGEAFLSQHYLQATEGLDIPLDSHPSFLQTGFWKKKRGGEGRKRERERTPSPSRPRPEPDEPSPSTSGYDLPYTRQAEAALANLEADDDPFKNLPTGSLSLPSDPYGAPSESAGPSGTGSLGRTAGRGIKEQQQEAEWNRDQCLQHLLRKEQQQEAEWNRDQCLQHLPASRESWRR</sequence>
<evidence type="ECO:0000313" key="2">
    <source>
        <dbReference type="EMBL" id="CDJ30259.1"/>
    </source>
</evidence>
<evidence type="ECO:0000313" key="3">
    <source>
        <dbReference type="Proteomes" id="UP000030744"/>
    </source>
</evidence>
<reference evidence="2" key="2">
    <citation type="submission" date="2013-10" db="EMBL/GenBank/DDBJ databases">
        <authorList>
            <person name="Aslett M."/>
        </authorList>
    </citation>
    <scope>NUCLEOTIDE SEQUENCE [LARGE SCALE GENOMIC DNA]</scope>
    <source>
        <strain evidence="2">Houghton</strain>
    </source>
</reference>
<dbReference type="AlphaFoldDB" id="U6JXU5"/>
<name>U6JXU5_9EIME</name>
<dbReference type="Proteomes" id="UP000030744">
    <property type="component" value="Unassembled WGS sequence"/>
</dbReference>
<gene>
    <name evidence="2" type="ORF">EMH_0056590</name>
</gene>
<organism evidence="2 3">
    <name type="scientific">Eimeria mitis</name>
    <dbReference type="NCBI Taxonomy" id="44415"/>
    <lineage>
        <taxon>Eukaryota</taxon>
        <taxon>Sar</taxon>
        <taxon>Alveolata</taxon>
        <taxon>Apicomplexa</taxon>
        <taxon>Conoidasida</taxon>
        <taxon>Coccidia</taxon>
        <taxon>Eucoccidiorida</taxon>
        <taxon>Eimeriorina</taxon>
        <taxon>Eimeriidae</taxon>
        <taxon>Eimeria</taxon>
    </lineage>
</organism>
<dbReference type="EMBL" id="HG682397">
    <property type="protein sequence ID" value="CDJ30259.1"/>
    <property type="molecule type" value="Genomic_DNA"/>
</dbReference>
<dbReference type="VEuPathDB" id="ToxoDB:EMH_0056590"/>
<feature type="region of interest" description="Disordered" evidence="1">
    <location>
        <begin position="69"/>
        <end position="110"/>
    </location>
</feature>
<reference evidence="2" key="1">
    <citation type="submission" date="2013-10" db="EMBL/GenBank/DDBJ databases">
        <title>Genomic analysis of the causative agents of coccidiosis in chickens.</title>
        <authorList>
            <person name="Reid A.J."/>
            <person name="Blake D."/>
            <person name="Billington K."/>
            <person name="Browne H."/>
            <person name="Dunn M."/>
            <person name="Hung S."/>
            <person name="Kawahara F."/>
            <person name="Miranda-Saavedra D."/>
            <person name="Mourier T."/>
            <person name="Nagra H."/>
            <person name="Otto T.D."/>
            <person name="Rawlings N."/>
            <person name="Sanchez A."/>
            <person name="Sanders M."/>
            <person name="Subramaniam C."/>
            <person name="Tay Y."/>
            <person name="Dear P."/>
            <person name="Doerig C."/>
            <person name="Gruber A."/>
            <person name="Parkinson J."/>
            <person name="Shirley M."/>
            <person name="Wan K.L."/>
            <person name="Berriman M."/>
            <person name="Tomley F."/>
            <person name="Pain A."/>
        </authorList>
    </citation>
    <scope>NUCLEOTIDE SEQUENCE [LARGE SCALE GENOMIC DNA]</scope>
    <source>
        <strain evidence="2">Houghton</strain>
    </source>
</reference>
<dbReference type="GeneID" id="25380303"/>
<evidence type="ECO:0000256" key="1">
    <source>
        <dbReference type="SAM" id="MobiDB-lite"/>
    </source>
</evidence>
<feature type="compositionally biased region" description="Basic and acidic residues" evidence="1">
    <location>
        <begin position="167"/>
        <end position="177"/>
    </location>
</feature>
<feature type="region of interest" description="Disordered" evidence="1">
    <location>
        <begin position="125"/>
        <end position="177"/>
    </location>
</feature>
<feature type="compositionally biased region" description="Basic and acidic residues" evidence="1">
    <location>
        <begin position="77"/>
        <end position="98"/>
    </location>
</feature>
<dbReference type="RefSeq" id="XP_013352826.1">
    <property type="nucleotide sequence ID" value="XM_013497372.1"/>
</dbReference>
<protein>
    <submittedName>
        <fullName evidence="2">Uncharacterized protein</fullName>
    </submittedName>
</protein>
<keyword evidence="3" id="KW-1185">Reference proteome</keyword>
<proteinExistence type="predicted"/>
<accession>U6JXU5</accession>